<keyword evidence="10" id="KW-0732">Signal</keyword>
<reference evidence="11 12" key="1">
    <citation type="submission" date="2013-03" db="EMBL/GenBank/DDBJ databases">
        <title>The Genome Sequence of Capronia coronata CBS 617.96.</title>
        <authorList>
            <consortium name="The Broad Institute Genomics Platform"/>
            <person name="Cuomo C."/>
            <person name="de Hoog S."/>
            <person name="Gorbushina A."/>
            <person name="Walker B."/>
            <person name="Young S.K."/>
            <person name="Zeng Q."/>
            <person name="Gargeya S."/>
            <person name="Fitzgerald M."/>
            <person name="Haas B."/>
            <person name="Abouelleil A."/>
            <person name="Allen A.W."/>
            <person name="Alvarado L."/>
            <person name="Arachchi H.M."/>
            <person name="Berlin A.M."/>
            <person name="Chapman S.B."/>
            <person name="Gainer-Dewar J."/>
            <person name="Goldberg J."/>
            <person name="Griggs A."/>
            <person name="Gujja S."/>
            <person name="Hansen M."/>
            <person name="Howarth C."/>
            <person name="Imamovic A."/>
            <person name="Ireland A."/>
            <person name="Larimer J."/>
            <person name="McCowan C."/>
            <person name="Murphy C."/>
            <person name="Pearson M."/>
            <person name="Poon T.W."/>
            <person name="Priest M."/>
            <person name="Roberts A."/>
            <person name="Saif S."/>
            <person name="Shea T."/>
            <person name="Sisk P."/>
            <person name="Sykes S."/>
            <person name="Wortman J."/>
            <person name="Nusbaum C."/>
            <person name="Birren B."/>
        </authorList>
    </citation>
    <scope>NUCLEOTIDE SEQUENCE [LARGE SCALE GENOMIC DNA]</scope>
    <source>
        <strain evidence="11 12">CBS 617.96</strain>
    </source>
</reference>
<evidence type="ECO:0000256" key="3">
    <source>
        <dbReference type="ARBA" id="ARBA00022676"/>
    </source>
</evidence>
<proteinExistence type="inferred from homology"/>
<dbReference type="GO" id="GO:0016020">
    <property type="term" value="C:membrane"/>
    <property type="evidence" value="ECO:0007669"/>
    <property type="project" value="UniProtKB-SubCell"/>
</dbReference>
<accession>W9XSQ1</accession>
<evidence type="ECO:0000256" key="6">
    <source>
        <dbReference type="ARBA" id="ARBA00022968"/>
    </source>
</evidence>
<feature type="signal peptide" evidence="10">
    <location>
        <begin position="1"/>
        <end position="15"/>
    </location>
</feature>
<keyword evidence="12" id="KW-1185">Reference proteome</keyword>
<dbReference type="InterPro" id="IPR029044">
    <property type="entry name" value="Nucleotide-diphossugar_trans"/>
</dbReference>
<comment type="similarity">
    <text evidence="2">Belongs to the MNN1/MNT family.</text>
</comment>
<keyword evidence="6" id="KW-0735">Signal-anchor</keyword>
<dbReference type="PANTHER" id="PTHR31392">
    <property type="entry name" value="ALPHA-1,3-MANNOSYLTRANSFERASE MNN1-RELATED"/>
    <property type="match status" value="1"/>
</dbReference>
<evidence type="ECO:0000256" key="10">
    <source>
        <dbReference type="SAM" id="SignalP"/>
    </source>
</evidence>
<dbReference type="GeneID" id="19161748"/>
<name>W9XSQ1_9EURO</name>
<dbReference type="RefSeq" id="XP_007725949.1">
    <property type="nucleotide sequence ID" value="XM_007727759.1"/>
</dbReference>
<keyword evidence="5" id="KW-0812">Transmembrane</keyword>
<dbReference type="PANTHER" id="PTHR31392:SF1">
    <property type="entry name" value="ALPHA-1,3-MANNOSYLTRANSFERASE MNN1-RELATED"/>
    <property type="match status" value="1"/>
</dbReference>
<keyword evidence="8" id="KW-0472">Membrane</keyword>
<comment type="caution">
    <text evidence="11">The sequence shown here is derived from an EMBL/GenBank/DDBJ whole genome shotgun (WGS) entry which is preliminary data.</text>
</comment>
<dbReference type="InterPro" id="IPR022751">
    <property type="entry name" value="Alpha_mannosyltransferase"/>
</dbReference>
<dbReference type="GO" id="GO:0005794">
    <property type="term" value="C:Golgi apparatus"/>
    <property type="evidence" value="ECO:0007669"/>
    <property type="project" value="TreeGrafter"/>
</dbReference>
<evidence type="ECO:0000256" key="8">
    <source>
        <dbReference type="ARBA" id="ARBA00023136"/>
    </source>
</evidence>
<evidence type="ECO:0000256" key="4">
    <source>
        <dbReference type="ARBA" id="ARBA00022679"/>
    </source>
</evidence>
<dbReference type="GO" id="GO:0000033">
    <property type="term" value="F:alpha-1,3-mannosyltransferase activity"/>
    <property type="evidence" value="ECO:0007669"/>
    <property type="project" value="TreeGrafter"/>
</dbReference>
<dbReference type="STRING" id="1182541.W9XSQ1"/>
<dbReference type="AlphaFoldDB" id="W9XSQ1"/>
<protein>
    <submittedName>
        <fullName evidence="11">Uncharacterized protein</fullName>
    </submittedName>
</protein>
<keyword evidence="4" id="KW-0808">Transferase</keyword>
<evidence type="ECO:0000256" key="5">
    <source>
        <dbReference type="ARBA" id="ARBA00022692"/>
    </source>
</evidence>
<organism evidence="11 12">
    <name type="scientific">Capronia coronata CBS 617.96</name>
    <dbReference type="NCBI Taxonomy" id="1182541"/>
    <lineage>
        <taxon>Eukaryota</taxon>
        <taxon>Fungi</taxon>
        <taxon>Dikarya</taxon>
        <taxon>Ascomycota</taxon>
        <taxon>Pezizomycotina</taxon>
        <taxon>Eurotiomycetes</taxon>
        <taxon>Chaetothyriomycetidae</taxon>
        <taxon>Chaetothyriales</taxon>
        <taxon>Herpotrichiellaceae</taxon>
        <taxon>Capronia</taxon>
    </lineage>
</organism>
<sequence length="384" mass="43184">MAIVLLLYTILDAEARRSWMVVSSSFRTRPTNPFTTEELETPIDITDWGEMGSQVKLLSQWAHMLMKHPFADKPAFHSVLLSRFPFLAGSNESIYTPWPLPMIENSTLQTGIVTCVGSRNFRMAGHLITSLRRVHHSRIPIEIAYAGDEDLDPDKRAFLQTLDPGTSFIDLLDAFPSARHDLVNSGWAMKPFALLASSHQQAILVDADAVFLTSPDSIFETNTGLVRTGTLFFHDRAAGGGNGQRRLWLRQQIRAAGIPPSSRLVVDSLFYRGSAWYEADSGVVALDKSRPSVLLGLLFATWMNTKNVRDEVTYHVFHGDKETFWIAMELSRVEYFFQPWYAGAMGTITEEEEKPSSELDFDADRVEICGTHMLHLDHSGKTPF</sequence>
<evidence type="ECO:0000256" key="2">
    <source>
        <dbReference type="ARBA" id="ARBA00009105"/>
    </source>
</evidence>
<evidence type="ECO:0000313" key="12">
    <source>
        <dbReference type="Proteomes" id="UP000019484"/>
    </source>
</evidence>
<dbReference type="SUPFAM" id="SSF53448">
    <property type="entry name" value="Nucleotide-diphospho-sugar transferases"/>
    <property type="match status" value="1"/>
</dbReference>
<dbReference type="GO" id="GO:0006493">
    <property type="term" value="P:protein O-linked glycosylation"/>
    <property type="evidence" value="ECO:0007669"/>
    <property type="project" value="TreeGrafter"/>
</dbReference>
<dbReference type="Proteomes" id="UP000019484">
    <property type="component" value="Unassembled WGS sequence"/>
</dbReference>
<keyword evidence="7" id="KW-1133">Transmembrane helix</keyword>
<dbReference type="OrthoDB" id="430354at2759"/>
<dbReference type="EMBL" id="AMWN01000006">
    <property type="protein sequence ID" value="EXJ83263.1"/>
    <property type="molecule type" value="Genomic_DNA"/>
</dbReference>
<evidence type="ECO:0000256" key="1">
    <source>
        <dbReference type="ARBA" id="ARBA00004606"/>
    </source>
</evidence>
<gene>
    <name evidence="11" type="ORF">A1O1_06882</name>
</gene>
<evidence type="ECO:0000256" key="7">
    <source>
        <dbReference type="ARBA" id="ARBA00022989"/>
    </source>
</evidence>
<feature type="chain" id="PRO_5013266227" evidence="10">
    <location>
        <begin position="16"/>
        <end position="384"/>
    </location>
</feature>
<keyword evidence="9" id="KW-0325">Glycoprotein</keyword>
<keyword evidence="3" id="KW-0328">Glycosyltransferase</keyword>
<dbReference type="HOGENOM" id="CLU_030430_0_0_1"/>
<comment type="subcellular location">
    <subcellularLocation>
        <location evidence="1">Membrane</location>
        <topology evidence="1">Single-pass type II membrane protein</topology>
    </subcellularLocation>
</comment>
<dbReference type="eggNOG" id="ENOG502RZ48">
    <property type="taxonomic scope" value="Eukaryota"/>
</dbReference>
<evidence type="ECO:0000313" key="11">
    <source>
        <dbReference type="EMBL" id="EXJ83263.1"/>
    </source>
</evidence>
<evidence type="ECO:0000256" key="9">
    <source>
        <dbReference type="ARBA" id="ARBA00023180"/>
    </source>
</evidence>
<dbReference type="Pfam" id="PF11051">
    <property type="entry name" value="Mannosyl_trans3"/>
    <property type="match status" value="2"/>
</dbReference>